<reference evidence="4" key="2">
    <citation type="submission" date="2020-02" db="EMBL/GenBank/DDBJ databases">
        <authorList>
            <consortium name="NCBI Pathogen Detection Project"/>
        </authorList>
    </citation>
    <scope>NUCLEOTIDE SEQUENCE</scope>
    <source>
        <strain evidence="4">A62-5</strain>
    </source>
</reference>
<name>A0A755GJU0_SALPT</name>
<feature type="domain" description="Bacterial Ig-like" evidence="3">
    <location>
        <begin position="241"/>
        <end position="331"/>
    </location>
</feature>
<accession>A0A755GJU0</accession>
<feature type="domain" description="Bacterial Ig-like" evidence="3">
    <location>
        <begin position="3989"/>
        <end position="4075"/>
    </location>
</feature>
<feature type="domain" description="Bacterial Ig-like" evidence="3">
    <location>
        <begin position="533"/>
        <end position="626"/>
    </location>
</feature>
<feature type="domain" description="Bacterial Ig-like" evidence="3">
    <location>
        <begin position="3207"/>
        <end position="3303"/>
    </location>
</feature>
<feature type="domain" description="Bacterial Ig-like" evidence="3">
    <location>
        <begin position="2525"/>
        <end position="2616"/>
    </location>
</feature>
<feature type="domain" description="Bacterial Ig-like" evidence="3">
    <location>
        <begin position="3313"/>
        <end position="3396"/>
    </location>
</feature>
<feature type="compositionally biased region" description="Basic and acidic residues" evidence="1">
    <location>
        <begin position="111"/>
        <end position="145"/>
    </location>
</feature>
<feature type="domain" description="Bacterial Ig-like" evidence="3">
    <location>
        <begin position="1319"/>
        <end position="1420"/>
    </location>
</feature>
<feature type="domain" description="Bacterial Ig-like" evidence="3">
    <location>
        <begin position="3133"/>
        <end position="3202"/>
    </location>
</feature>
<feature type="domain" description="Bacterial Ig-like" evidence="3">
    <location>
        <begin position="3494"/>
        <end position="3589"/>
    </location>
</feature>
<proteinExistence type="predicted"/>
<feature type="region of interest" description="Disordered" evidence="1">
    <location>
        <begin position="4516"/>
        <end position="4536"/>
    </location>
</feature>
<feature type="domain" description="Bacterial Ig-like" evidence="3">
    <location>
        <begin position="4257"/>
        <end position="4358"/>
    </location>
</feature>
<feature type="domain" description="Bacterial Ig-like" evidence="3">
    <location>
        <begin position="922"/>
        <end position="1017"/>
    </location>
</feature>
<comment type="caution">
    <text evidence="4">The sequence shown here is derived from an EMBL/GenBank/DDBJ whole genome shotgun (WGS) entry which is preliminary data.</text>
</comment>
<feature type="domain" description="Bacterial Ig-like" evidence="3">
    <location>
        <begin position="1825"/>
        <end position="1917"/>
    </location>
</feature>
<organism evidence="4">
    <name type="scientific">Salmonella paratyphi A</name>
    <dbReference type="NCBI Taxonomy" id="54388"/>
    <lineage>
        <taxon>Bacteria</taxon>
        <taxon>Pseudomonadati</taxon>
        <taxon>Pseudomonadota</taxon>
        <taxon>Gammaproteobacteria</taxon>
        <taxon>Enterobacterales</taxon>
        <taxon>Enterobacteriaceae</taxon>
        <taxon>Salmonella</taxon>
    </lineage>
</organism>
<feature type="compositionally biased region" description="Low complexity" evidence="1">
    <location>
        <begin position="212"/>
        <end position="223"/>
    </location>
</feature>
<feature type="domain" description="Bacterial Ig-like" evidence="3">
    <location>
        <begin position="1019"/>
        <end position="1119"/>
    </location>
</feature>
<dbReference type="InterPro" id="IPR013783">
    <property type="entry name" value="Ig-like_fold"/>
</dbReference>
<feature type="region of interest" description="Disordered" evidence="1">
    <location>
        <begin position="3015"/>
        <end position="3039"/>
    </location>
</feature>
<protein>
    <submittedName>
        <fullName evidence="4">Ig-like domain repeat protein</fullName>
    </submittedName>
</protein>
<feature type="domain" description="Bacterial Ig-like" evidence="3">
    <location>
        <begin position="2328"/>
        <end position="2419"/>
    </location>
</feature>
<feature type="domain" description="Bacterial Ig-like" evidence="3">
    <location>
        <begin position="2910"/>
        <end position="3007"/>
    </location>
</feature>
<feature type="domain" description="Bacterial Ig-like" evidence="3">
    <location>
        <begin position="2026"/>
        <end position="2116"/>
    </location>
</feature>
<feature type="domain" description="Bacterial Ig-like" evidence="3">
    <location>
        <begin position="1229"/>
        <end position="1318"/>
    </location>
</feature>
<feature type="region of interest" description="Disordered" evidence="1">
    <location>
        <begin position="99"/>
        <end position="145"/>
    </location>
</feature>
<feature type="domain" description="Bacterial Ig-like" evidence="3">
    <location>
        <begin position="4161"/>
        <end position="4255"/>
    </location>
</feature>
<feature type="domain" description="Bacterial Ig-like" evidence="3">
    <location>
        <begin position="1919"/>
        <end position="2019"/>
    </location>
</feature>
<feature type="domain" description="Bacterial Ig-like" evidence="3">
    <location>
        <begin position="2421"/>
        <end position="2518"/>
    </location>
</feature>
<gene>
    <name evidence="4" type="ORF">G7A58_001107</name>
</gene>
<feature type="domain" description="Bacterial Ig-like" evidence="3">
    <location>
        <begin position="3399"/>
        <end position="3488"/>
    </location>
</feature>
<dbReference type="SUPFAM" id="SSF81296">
    <property type="entry name" value="E set domains"/>
    <property type="match status" value="5"/>
</dbReference>
<feature type="domain" description="Bacterial Ig-like" evidence="3">
    <location>
        <begin position="1520"/>
        <end position="1621"/>
    </location>
</feature>
<feature type="domain" description="Bacterial Ig-like" evidence="3">
    <location>
        <begin position="2819"/>
        <end position="2908"/>
    </location>
</feature>
<feature type="domain" description="Bacterial Ig-like" evidence="3">
    <location>
        <begin position="3896"/>
        <end position="3981"/>
    </location>
</feature>
<feature type="domain" description="Bacterial Ig-like" evidence="3">
    <location>
        <begin position="2119"/>
        <end position="2219"/>
    </location>
</feature>
<feature type="region of interest" description="Disordered" evidence="1">
    <location>
        <begin position="4365"/>
        <end position="4387"/>
    </location>
</feature>
<feature type="domain" description="Bacterial Ig-like" evidence="3">
    <location>
        <begin position="728"/>
        <end position="821"/>
    </location>
</feature>
<feature type="domain" description="Bacterial Ig-like" evidence="3">
    <location>
        <begin position="340"/>
        <end position="428"/>
    </location>
</feature>
<feature type="domain" description="Ig-like" evidence="2">
    <location>
        <begin position="3651"/>
        <end position="3679"/>
    </location>
</feature>
<feature type="domain" description="Bacterial Ig-like" evidence="3">
    <location>
        <begin position="2617"/>
        <end position="2715"/>
    </location>
</feature>
<feature type="region of interest" description="Disordered" evidence="1">
    <location>
        <begin position="181"/>
        <end position="235"/>
    </location>
</feature>
<feature type="compositionally biased region" description="Polar residues" evidence="1">
    <location>
        <begin position="3020"/>
        <end position="3034"/>
    </location>
</feature>
<dbReference type="PANTHER" id="PTHR14795:SF0">
    <property type="entry name" value="TRANSMEMBRANE PROTEIN 62"/>
    <property type="match status" value="1"/>
</dbReference>
<dbReference type="Pfam" id="PF19077">
    <property type="entry name" value="Big_13"/>
    <property type="match status" value="40"/>
</dbReference>
<feature type="domain" description="Bacterial Ig-like" evidence="3">
    <location>
        <begin position="1720"/>
        <end position="1820"/>
    </location>
</feature>
<evidence type="ECO:0000259" key="2">
    <source>
        <dbReference type="Pfam" id="PF12245"/>
    </source>
</evidence>
<sequence>MGNKSIQKFFADQNSVIDLSSLGNAKGAKVSLSGPDMNITTPHGSVIIVNGALYSSIKGNNLAVKFKDKTITGAKILGSVDLKDIQLERIDSSLVDSAQVEKKGNGKRRNKKEEEELKKQLDEAENAKKEADKAKEEAEKAKEAAEKALNEAFEVQNSSKQIEEMLQNFLADNVAKDNLAQQSDASQQNTQAKATQASKQNDAEKVLPQPINKNTSTGKSNSSKNEENKLDAESVKEPLKVTLALAAESNSGSKDDSITNFTKPQFVGSTAPNATVIIKINGIAVGQAVADSLGNFTFTAPETLTDGTYNLEAEAKTADGSGSAKLVITIDSVTDKPTFELSPESSVSGHKGLTPTLTPSIVGTAEENAKVDIYVDNKLVASVDVDKDGNWSYEFKDNELSEGENSIKVVAVDKAGNKNETTDSIITDTISPEKPTIELDDSSDSGIKNDNITNSTLPTFIGVAEPGSTVSIYLGLKHLGEVIVAKDGTWSYTLTTPLKDGEYNITATATDIAGHTSATANLPFTIDTRISYFSAEIETTDDSGIVGDNVTNNTRPTFTGKTEPNAIISVINSETGEEVIFKANDKGEWTFNFTSDSVEGVNNLTFTVEDVAGNKKDFSFSYVIDTVAPVPPTVSLEDFVVLPNGIILSGNDLPALVGTAEPKFTILLMRDGKLYDSIEVDSNGTWNYQFSNKFLQGAYDIEIISQDAAGNKSSTVKYSFTIQTEVVPPKAELDASDDSGAKGDWITNKHNALTLLGTADRFATVNILIDGKTIGVTTADADGNWNFDISRNLSDNVYKITVESIDPLGRTSSVDYQLTIDSFTPIPTVMLHDSADSGVKGDMITKINTPLFTGMAEANAKVSIYVDGVLSGEAIAGDDGVWNFQFTTALSDGSHDVTVKVEDIAGNTASSSAYNFQIVTQKPTIELVNDTGVDNTDHIINEKNPALTGTAAPYSTVKLYVDGALIAEVRTNKNGRWEYTLKADQGLVDGDHRITASVEDIAGNIAHSDPFLISVDTAISIPIVSLSPDSDSGIADDNLTNIVKPTLHLKDIDPDIISVQVWDAMSDTQIGVATQQPDGSWAYTFTSDLTEGLHQVYVKVEDIAGNKANSAVFDFTIDTTVSTPVISLLSKDDTGVTGDNLTNINKPGFAISGVDADAHRVVVQVMHNGVSEEIELSHLNGSWLFTPGNTWADGSYTLTVKVEDKAGNTSYSAPLTVVIDTQIAIDGVELVNDSGVKGDNMTNDDRPHFRVTVPTDVNEVRLSIDGGNSWVQATPGVAGSWEYIWPTDLADGQYTLTVEATDKAGNTVTKTIDFAVDTTLSVPVIVLNSADDTGVQGDNMTNRTQPTFALQHIDDDAVRVTVSVEHGGVTTTFDATKGTGGWTFTPTGAWADGDYTLSVSVEDKAGNTSHSASLTVTVDTQIAINNIELVNDSGIPDDNLTNNVRPHFQVTVPTDVNVVRLSIDGGKTWFNATQSATPGVWDYTWLADVGEGKHTLTVEATDKAGNQTTQQLDFIIDTLLSEPTIVLDNTDDSGTKGDNLTNVNKPTFLLGNIDVDARYVTVEVLHGGTKEVLTATKGATGIWSVTPTGTWADGDYTLTVRVEDDAGNVKYSAPLTVTVDTQITIDVIELVNDNGIPGDNLTNDVRPHFRVTVPGDVNEVRLSIDGGNTWVRATQGTAGIWDYTWPKDVTDGLHTLTVEATDKAGNKTTQTLDFTIDTRLSTPTIAMDSRDDTGAIGDHITSVKRPGFTIGNIDADAHSVILRITQGGNSQEVTLTQVGGQWRFTPDADWADGSYTLTVEVTDNAGNVRQSTPLVVTVDTQTSITDITLVNDHGVPDDNLTNSTRPQFEITVPADVNSVQLSIDGGANWVSATQGIEGVWGYTWPTDMGDGKHTLTVMVTDRAGNTATQTLEFFIDTRLSTPTIALDSTDDTGTPGDDMTNRTRPTFILQNIDSDVINVTVSVTHNGTTTSFTATQGAGGWSFTPPAPWGDGDYTLTVTVEDRAGNTRPSTPLTVTVDTQIAIDHIELVNDSGVPGDNVTKHVRPQFQISVPDDVEKVLLSIDGGTTWVTAIKSSTAGIWDYTWPTDMPEGQHTLIVEVTDGAGNKMTGTLDFTIDITLLTPTIELAPDQDTGQNKNDNLTSVTQPVFVLGSIDKDVRHVELSIEHNGTFKTVVLTESADGWRYRPDSALADGSYTFTVTVTDVAGNQQTSAPLKVTIDGTLTTPVIELAAGEDSGTVGDRLTNHDRPVFDIRQIDSDVTRVMVKVTYNGKTHEEAAVFTNGQWRFTPSASWADGSYQLAVVVEDLAGNVKESAPLEVRIDTTTTINNIVLLNDTGVQNDQLTNVAKPSFRIDVPGDVVQVRVTLDGGANWNVIRKNADGQWIFDSPNTLVDGTYTLRVEATDEAGNIANKDLVFNIDTNIQVPTIALDAGQDTGANTADNITNISRPTFTIGNVDPDVIKVVVTIDGHDYNATKVGAGWQFTPGNAIPDGSYNITVTVEDKAGNTATSKPLPVVIDTTAEIESVTLVTDSGDSDVDNITKVDKPQFSIVTADDITHVRVKIDNAANWIELTKGGDGRWIFNVGSALPDGQHTLLVDVTDIAGNVAQETLQFTIDTTLREPTIVLDPTHDTGDDTNDNLTRINKPVFIIGNVDNDVSHIVVHLDGRDYTIENKGGNLTFTPDQPLSDGQHTISVTVTDIAGNTKTSAELQIEIDTQVQIDSVTLTTDSGVNDHDNVTNATRPSFEIATPDDVTSVLVSFDGVNWTPISKNAAGQWQFTAGSALSDGHYTLHVQATDRAGNTANSTLGFTVDTQIDGLSVVMLDDAGKDSTDGITNITSPRFEISAREQLQSVTVILNGKSSTLTQGAGNKWLFTPDTPLVDGTYKIEIVAEDIAGNKISKEVSFTIDTIVSDPSIDLLDADDTGESAVDNITSVTTPRFVIGNVPADIDTVVIRINGVSYPVTANGNNLWEFQVPVALNDGVYEAVVVFRDIAGNTSETKLPFTIDTTTSVSVRMEPASDTGSSNSDNLTNKQNPKFEGTAEPNAKLVITIVDDKSGREVLKHTITVGADGNWSVTPNILPDGMYTINVVATDVAGNTAQTQERFTIDTVTIDPTIRLSDPSIDDQYEATSLRPEFKGLAEAFSTIMIQWDGKVVGSANANANGEWSWTPPSVLAPGSYVVSIVAKDKAGNESSQVDFPVVIPVIDVTPPTIKLSEESDSGALGDFTTNNKTPTLIGSTLPNTIVSIYVDGVKVGEATADTAGRYTFQLSEMKDGHYVVQVGIVNPRDNSELRSTAVDVTIDTEVAELVWNISGMHEGGYINTVTPEIGGTSEPNSKITIFVNGVEKAIAYTTGAGHWGVVLPALGNDGNYELTFKVEDVAGNIREFGPQNVILDTVISPLTVVLREADDSGKVGDWITNKSHVTIDGTAEAGSTLTIRNPQGVVIATLVVGNDGRWSAELDLREGSNAFVVVSEDKAGNSQQKDILIEHDTQIEISDISLSRDTNSGDKYDLITNNKSPVLVAMTDPGATVQVYINGVLQGTVEASSSGNISYTMPANSADGEYQVQFVATDTAGNRVESAITTVTIDSQIAVFDIDEDSLPALSNNRALSVSGVGEAGSQVSIFVDGKLVNVVMVEADGSWRAPILLQDDGTFNIHFSITDVAGNTQVSKNYSVDVDSSTDFPTLNLEDASNSGSLDDLITNHNKPVLVGTAEAGATIHIYVDEKIVANVLVLEDGTWSYQFDNALKDSEYSIRVVAEDPAGNTAESPRLLVTIDTSTFIDNPAMVAGSDNGIFSNDSITSQTRPTFSIFGEMNQSVQIFIDGVLVDTITVTDRNQVYRPESPLGDGSHSIYYVITDKAGNTATSKTLNFTIDTFNTTPVAIDSIGGQTLAEMTGSDGKIYITDTTRNLLFSGSAEPNSKIEIIINGLNVGEVWVNEKGHWQMSVNPLYFTEGQLDITVKSTDRAGNVNQEKYSIWVDTHIQVFTSELDDNKSSSKTDWWSNSSTITMRGMGEIGATVSLIVAGVTLATAVVAANGQWELSTDQLPEGKYDITLSIEDNAGNRKEEVHEIFIDRTPPNAPVVTYSDIVNDLIIMQGTAEAKSQLIITDSNGNTYTLTVPDNGKWSMAIPYPSEGKFTITSVDAIGNRSDDVPLDIMKEVPVISLSPDSDSGTVGDNITRDKQPTFIIGNLESDVVVVQVDINGTVYNAEKNADGVWFFTPGTPLADGSYTISVIASDAAGNQKNSLPITVTIDSTLTVPEIALAAGEDNGVSDSDNVTNHTQPKFTLQHIDADVTGVTVNVTHNSVTDTYQATQGADGWTFTPPAAWNDGTYTLSVTVVDRAGNSQQSASLAVTVDSTVTVTADSQHDDASDDATPTAVTPPESETVNAESDTHLRTVPSAAEESVVKETAYSITLLNANSGDEIDRSISQTPSFEISVPENIVNVSVMFEGEEFTLPITNQKAIFEVPLSLEDGEYTMDVKFIDKDDDFLIKEKTFSVDHSSADIVNAMNARGKTEDDINDSPSTSSVGHNNNGAIDVFAVNEVTLPVDNQEEHA</sequence>
<evidence type="ECO:0000259" key="3">
    <source>
        <dbReference type="Pfam" id="PF19077"/>
    </source>
</evidence>
<feature type="domain" description="Bacterial Ig-like" evidence="3">
    <location>
        <begin position="654"/>
        <end position="724"/>
    </location>
</feature>
<dbReference type="InterPro" id="IPR022038">
    <property type="entry name" value="Ig-like_bact"/>
</dbReference>
<feature type="domain" description="Bacterial Ig-like" evidence="3">
    <location>
        <begin position="2721"/>
        <end position="2812"/>
    </location>
</feature>
<feature type="domain" description="Bacterial Ig-like" evidence="3">
    <location>
        <begin position="433"/>
        <end position="528"/>
    </location>
</feature>
<dbReference type="Gene3D" id="2.60.40.10">
    <property type="entry name" value="Immunoglobulins"/>
    <property type="match status" value="42"/>
</dbReference>
<feature type="compositionally biased region" description="Basic and acidic residues" evidence="1">
    <location>
        <begin position="224"/>
        <end position="235"/>
    </location>
</feature>
<reference evidence="4" key="1">
    <citation type="journal article" date="2018" name="Genome Biol.">
        <title>SKESA: strategic k-mer extension for scrupulous assemblies.</title>
        <authorList>
            <person name="Souvorov A."/>
            <person name="Agarwala R."/>
            <person name="Lipman D.J."/>
        </authorList>
    </citation>
    <scope>NUCLEOTIDE SEQUENCE</scope>
    <source>
        <strain evidence="4">A62-5</strain>
    </source>
</reference>
<feature type="domain" description="Bacterial Ig-like" evidence="3">
    <location>
        <begin position="1629"/>
        <end position="1718"/>
    </location>
</feature>
<feature type="compositionally biased region" description="Polar residues" evidence="1">
    <location>
        <begin position="181"/>
        <end position="200"/>
    </location>
</feature>
<feature type="domain" description="Bacterial Ig-like" evidence="3">
    <location>
        <begin position="2221"/>
        <end position="2322"/>
    </location>
</feature>
<dbReference type="NCBIfam" id="NF033510">
    <property type="entry name" value="Ca_tandemer"/>
    <property type="match status" value="24"/>
</dbReference>
<evidence type="ECO:0000313" key="4">
    <source>
        <dbReference type="EMBL" id="HAF9319076.1"/>
    </source>
</evidence>
<feature type="domain" description="Bacterial Ig-like" evidence="3">
    <location>
        <begin position="3684"/>
        <end position="3778"/>
    </location>
</feature>
<feature type="domain" description="Bacterial Ig-like" evidence="3">
    <location>
        <begin position="3785"/>
        <end position="3876"/>
    </location>
</feature>
<evidence type="ECO:0000256" key="1">
    <source>
        <dbReference type="SAM" id="MobiDB-lite"/>
    </source>
</evidence>
<feature type="domain" description="Bacterial Ig-like" evidence="3">
    <location>
        <begin position="3011"/>
        <end position="3109"/>
    </location>
</feature>
<feature type="compositionally biased region" description="Polar residues" evidence="1">
    <location>
        <begin position="4524"/>
        <end position="4536"/>
    </location>
</feature>
<feature type="domain" description="Bacterial Ig-like" evidence="3">
    <location>
        <begin position="825"/>
        <end position="918"/>
    </location>
</feature>
<dbReference type="EMBL" id="DAAWTG010000006">
    <property type="protein sequence ID" value="HAF9319076.1"/>
    <property type="molecule type" value="Genomic_DNA"/>
</dbReference>
<feature type="domain" description="Bacterial Ig-like" evidence="3">
    <location>
        <begin position="1120"/>
        <end position="1221"/>
    </location>
</feature>
<dbReference type="Pfam" id="PF12245">
    <property type="entry name" value="Big_3_2"/>
    <property type="match status" value="1"/>
</dbReference>
<dbReference type="InterPro" id="IPR014756">
    <property type="entry name" value="Ig_E-set"/>
</dbReference>
<feature type="domain" description="Bacterial Ig-like" evidence="3">
    <location>
        <begin position="1426"/>
        <end position="1518"/>
    </location>
</feature>
<dbReference type="InterPro" id="IPR044016">
    <property type="entry name" value="Big_13"/>
</dbReference>
<dbReference type="PANTHER" id="PTHR14795">
    <property type="entry name" value="HELICASE RELATED"/>
    <property type="match status" value="1"/>
</dbReference>